<dbReference type="AlphaFoldDB" id="A0A5C4T911"/>
<keyword evidence="4" id="KW-0408">Iron</keyword>
<dbReference type="SUPFAM" id="SSF51905">
    <property type="entry name" value="FAD/NAD(P)-binding domain"/>
    <property type="match status" value="1"/>
</dbReference>
<dbReference type="EMBL" id="VDCQ01000022">
    <property type="protein sequence ID" value="TNJ65040.1"/>
    <property type="molecule type" value="Genomic_DNA"/>
</dbReference>
<dbReference type="GO" id="GO:0016491">
    <property type="term" value="F:oxidoreductase activity"/>
    <property type="evidence" value="ECO:0007669"/>
    <property type="project" value="UniProtKB-KW"/>
</dbReference>
<dbReference type="InterPro" id="IPR036188">
    <property type="entry name" value="FAD/NAD-bd_sf"/>
</dbReference>
<evidence type="ECO:0000256" key="4">
    <source>
        <dbReference type="ARBA" id="ARBA00023004"/>
    </source>
</evidence>
<dbReference type="GO" id="GO:0051539">
    <property type="term" value="F:4 iron, 4 sulfur cluster binding"/>
    <property type="evidence" value="ECO:0007669"/>
    <property type="project" value="UniProtKB-KW"/>
</dbReference>
<keyword evidence="1" id="KW-0004">4Fe-4S</keyword>
<dbReference type="GO" id="GO:0046872">
    <property type="term" value="F:metal ion binding"/>
    <property type="evidence" value="ECO:0007669"/>
    <property type="project" value="UniProtKB-KW"/>
</dbReference>
<evidence type="ECO:0000256" key="3">
    <source>
        <dbReference type="ARBA" id="ARBA00023002"/>
    </source>
</evidence>
<sequence length="656" mass="72589">MTMAITNQSFDLIVYGATPAGIAAAIASSRRGKRTLLLEPSAHVGGMMTSGLGRTDIRSLESSGGIFREFAEGVLQHYTLAYGADSVQVKECNGGLWFEPGVAMDVLQGLLRREERITLMRGTELTEVETERSELRAINVAGPGGRSGSRFAAELFIDATYEGDLAAMAGAPYKLGRESRDEWGEEYAGKLYMDFHPSKEVFPGSTGEGDDRIQAYNYRLCLTDRADNRIEFRKPDPYDRERYASLPADVREGRIGGIRDVLNMLPIPNGKTDSNNHHYCMCSSDLPEENFDYIEADPRSREKVVERHRSYVEGLLWFLQNDEELPESFRLDAGRWGHAADEFAESGHFPPQLYVREARRIEGEYMFTENDARIAPGSGRAPVHADSIAIGDYPIDSHATRKREPEGRNIALEGFLALPWLTAIYQIPYGCMVPKRVERLLVPTAVSATHMGLGTIRMEPVWMQLGFAAGTAVALSLELGCGVRELSVDRLQDELLAIGQRITYFRDASAFGREGGDMAQVAAEYFGTKGLFDDYAASLEEPVTVKEASAWIALIRRLDGGAGLPVLPASPTLLKAGIDMGPRLPKSEVMPPDYWAAHPFLPPALARVWLAATERAWEVSGQTGIRDDAEYVSRGNFLACLYERLKKRRRGAAEAR</sequence>
<name>A0A5C4T911_9BACL</name>
<dbReference type="Proteomes" id="UP000307943">
    <property type="component" value="Unassembled WGS sequence"/>
</dbReference>
<keyword evidence="2" id="KW-0479">Metal-binding</keyword>
<keyword evidence="7" id="KW-1185">Reference proteome</keyword>
<accession>A0A5C4T911</accession>
<evidence type="ECO:0000256" key="1">
    <source>
        <dbReference type="ARBA" id="ARBA00022485"/>
    </source>
</evidence>
<gene>
    <name evidence="6" type="ORF">FE784_16765</name>
</gene>
<keyword evidence="5" id="KW-0411">Iron-sulfur</keyword>
<protein>
    <submittedName>
        <fullName evidence="6">FAD-dependent oxidoreductase</fullName>
    </submittedName>
</protein>
<dbReference type="PANTHER" id="PTHR43498:SF1">
    <property type="entry name" value="COB--COM HETERODISULFIDE REDUCTASE IRON-SULFUR SUBUNIT A"/>
    <property type="match status" value="1"/>
</dbReference>
<organism evidence="6 7">
    <name type="scientific">Paenibacillus hemerocallicola</name>
    <dbReference type="NCBI Taxonomy" id="1172614"/>
    <lineage>
        <taxon>Bacteria</taxon>
        <taxon>Bacillati</taxon>
        <taxon>Bacillota</taxon>
        <taxon>Bacilli</taxon>
        <taxon>Bacillales</taxon>
        <taxon>Paenibacillaceae</taxon>
        <taxon>Paenibacillus</taxon>
    </lineage>
</organism>
<evidence type="ECO:0000256" key="5">
    <source>
        <dbReference type="ARBA" id="ARBA00023014"/>
    </source>
</evidence>
<dbReference type="InterPro" id="IPR039650">
    <property type="entry name" value="HdrA-like"/>
</dbReference>
<dbReference type="Pfam" id="PF12831">
    <property type="entry name" value="FAD_oxidored"/>
    <property type="match status" value="1"/>
</dbReference>
<proteinExistence type="predicted"/>
<evidence type="ECO:0000313" key="7">
    <source>
        <dbReference type="Proteomes" id="UP000307943"/>
    </source>
</evidence>
<dbReference type="Gene3D" id="3.50.50.60">
    <property type="entry name" value="FAD/NAD(P)-binding domain"/>
    <property type="match status" value="1"/>
</dbReference>
<keyword evidence="3" id="KW-0560">Oxidoreductase</keyword>
<dbReference type="PANTHER" id="PTHR43498">
    <property type="entry name" value="FERREDOXIN:COB-COM HETERODISULFIDE REDUCTASE SUBUNIT A"/>
    <property type="match status" value="1"/>
</dbReference>
<evidence type="ECO:0000256" key="2">
    <source>
        <dbReference type="ARBA" id="ARBA00022723"/>
    </source>
</evidence>
<evidence type="ECO:0000313" key="6">
    <source>
        <dbReference type="EMBL" id="TNJ65040.1"/>
    </source>
</evidence>
<reference evidence="6 7" key="1">
    <citation type="submission" date="2019-05" db="EMBL/GenBank/DDBJ databases">
        <title>We sequenced the genome of Paenibacillus hemerocallicola KCTC 33185 for further insight into its adaptation and study the phylogeny of Paenibacillus.</title>
        <authorList>
            <person name="Narsing Rao M.P."/>
        </authorList>
    </citation>
    <scope>NUCLEOTIDE SEQUENCE [LARGE SCALE GENOMIC DNA]</scope>
    <source>
        <strain evidence="6 7">KCTC 33185</strain>
    </source>
</reference>
<dbReference type="OrthoDB" id="2516512at2"/>
<comment type="caution">
    <text evidence="6">The sequence shown here is derived from an EMBL/GenBank/DDBJ whole genome shotgun (WGS) entry which is preliminary data.</text>
</comment>